<organism evidence="1 2">
    <name type="scientific">Paenibacillus zeisoli</name>
    <dbReference type="NCBI Taxonomy" id="2496267"/>
    <lineage>
        <taxon>Bacteria</taxon>
        <taxon>Bacillati</taxon>
        <taxon>Bacillota</taxon>
        <taxon>Bacilli</taxon>
        <taxon>Bacillales</taxon>
        <taxon>Paenibacillaceae</taxon>
        <taxon>Paenibacillus</taxon>
    </lineage>
</organism>
<dbReference type="EMBL" id="RZNX01000007">
    <property type="protein sequence ID" value="RUT29165.1"/>
    <property type="molecule type" value="Genomic_DNA"/>
</dbReference>
<dbReference type="Proteomes" id="UP000272464">
    <property type="component" value="Unassembled WGS sequence"/>
</dbReference>
<dbReference type="AlphaFoldDB" id="A0A3S1BR72"/>
<protein>
    <submittedName>
        <fullName evidence="1">Uncharacterized protein</fullName>
    </submittedName>
</protein>
<name>A0A3S1BR72_9BACL</name>
<evidence type="ECO:0000313" key="1">
    <source>
        <dbReference type="EMBL" id="RUT29165.1"/>
    </source>
</evidence>
<comment type="caution">
    <text evidence="1">The sequence shown here is derived from an EMBL/GenBank/DDBJ whole genome shotgun (WGS) entry which is preliminary data.</text>
</comment>
<reference evidence="1 2" key="1">
    <citation type="submission" date="2018-12" db="EMBL/GenBank/DDBJ databases">
        <authorList>
            <person name="Sun L."/>
            <person name="Chen Z."/>
        </authorList>
    </citation>
    <scope>NUCLEOTIDE SEQUENCE [LARGE SCALE GENOMIC DNA]</scope>
    <source>
        <strain evidence="1 2">3-5-3</strain>
    </source>
</reference>
<evidence type="ECO:0000313" key="2">
    <source>
        <dbReference type="Proteomes" id="UP000272464"/>
    </source>
</evidence>
<accession>A0A3S1BR72</accession>
<keyword evidence="2" id="KW-1185">Reference proteome</keyword>
<dbReference type="RefSeq" id="WP_127200196.1">
    <property type="nucleotide sequence ID" value="NZ_RZNX01000007.1"/>
</dbReference>
<sequence>MAYYTFTMNRSLLEGHNIHLMDIVIANSGAQTYDVYLDAQDSRNELFRFLYRIGPASSPNGSALIQNVGIYNDPINLRIITNRFTPGHCVVRMYLKNEYGVVIGVLSEYQLHKLAD</sequence>
<proteinExistence type="predicted"/>
<gene>
    <name evidence="1" type="ORF">EJP77_15740</name>
</gene>
<dbReference type="OrthoDB" id="2643860at2"/>